<evidence type="ECO:0000313" key="1">
    <source>
        <dbReference type="EMBL" id="SVA10962.1"/>
    </source>
</evidence>
<dbReference type="AlphaFoldDB" id="A0A381T421"/>
<organism evidence="1">
    <name type="scientific">marine metagenome</name>
    <dbReference type="NCBI Taxonomy" id="408172"/>
    <lineage>
        <taxon>unclassified sequences</taxon>
        <taxon>metagenomes</taxon>
        <taxon>ecological metagenomes</taxon>
    </lineage>
</organism>
<sequence length="37" mass="3971">MQVGPGGPSSCANGTYDRVLFDQLLLMHVDLAEVAKH</sequence>
<protein>
    <submittedName>
        <fullName evidence="1">Uncharacterized protein</fullName>
    </submittedName>
</protein>
<reference evidence="1" key="1">
    <citation type="submission" date="2018-05" db="EMBL/GenBank/DDBJ databases">
        <authorList>
            <person name="Lanie J.A."/>
            <person name="Ng W.-L."/>
            <person name="Kazmierczak K.M."/>
            <person name="Andrzejewski T.M."/>
            <person name="Davidsen T.M."/>
            <person name="Wayne K.J."/>
            <person name="Tettelin H."/>
            <person name="Glass J.I."/>
            <person name="Rusch D."/>
            <person name="Podicherti R."/>
            <person name="Tsui H.-C.T."/>
            <person name="Winkler M.E."/>
        </authorList>
    </citation>
    <scope>NUCLEOTIDE SEQUENCE</scope>
</reference>
<gene>
    <name evidence="1" type="ORF">METZ01_LOCUS63816</name>
</gene>
<name>A0A381T421_9ZZZZ</name>
<accession>A0A381T421</accession>
<dbReference type="EMBL" id="UINC01003997">
    <property type="protein sequence ID" value="SVA10962.1"/>
    <property type="molecule type" value="Genomic_DNA"/>
</dbReference>
<proteinExistence type="predicted"/>